<sequence>SQIILFYTQQTTHNHASKLESPSWRLFRARTLFRPPHLRRQGQVPLLLHEKGGGDVVEELYPPRAFPAMVREGPAIHDRPEQRWWKEQLSNAHNPFCCHARLSTSKQHVSNV</sequence>
<dbReference type="EMBL" id="JARKHS020000672">
    <property type="protein sequence ID" value="KAK8788520.1"/>
    <property type="molecule type" value="Genomic_DNA"/>
</dbReference>
<proteinExistence type="predicted"/>
<name>A0AAQ4FMP7_AMBAM</name>
<reference evidence="1 2" key="1">
    <citation type="journal article" date="2023" name="Arcadia Sci">
        <title>De novo assembly of a long-read Amblyomma americanum tick genome.</title>
        <authorList>
            <person name="Chou S."/>
            <person name="Poskanzer K.E."/>
            <person name="Rollins M."/>
            <person name="Thuy-Boun P.S."/>
        </authorList>
    </citation>
    <scope>NUCLEOTIDE SEQUENCE [LARGE SCALE GENOMIC DNA]</scope>
    <source>
        <strain evidence="1">F_SG_1</strain>
        <tissue evidence="1">Salivary glands</tissue>
    </source>
</reference>
<feature type="non-terminal residue" evidence="1">
    <location>
        <position position="1"/>
    </location>
</feature>
<protein>
    <submittedName>
        <fullName evidence="1">Uncharacterized protein</fullName>
    </submittedName>
</protein>
<evidence type="ECO:0000313" key="2">
    <source>
        <dbReference type="Proteomes" id="UP001321473"/>
    </source>
</evidence>
<evidence type="ECO:0000313" key="1">
    <source>
        <dbReference type="EMBL" id="KAK8788520.1"/>
    </source>
</evidence>
<organism evidence="1 2">
    <name type="scientific">Amblyomma americanum</name>
    <name type="common">Lone star tick</name>
    <dbReference type="NCBI Taxonomy" id="6943"/>
    <lineage>
        <taxon>Eukaryota</taxon>
        <taxon>Metazoa</taxon>
        <taxon>Ecdysozoa</taxon>
        <taxon>Arthropoda</taxon>
        <taxon>Chelicerata</taxon>
        <taxon>Arachnida</taxon>
        <taxon>Acari</taxon>
        <taxon>Parasitiformes</taxon>
        <taxon>Ixodida</taxon>
        <taxon>Ixodoidea</taxon>
        <taxon>Ixodidae</taxon>
        <taxon>Amblyomminae</taxon>
        <taxon>Amblyomma</taxon>
    </lineage>
</organism>
<keyword evidence="2" id="KW-1185">Reference proteome</keyword>
<accession>A0AAQ4FMP7</accession>
<dbReference type="Proteomes" id="UP001321473">
    <property type="component" value="Unassembled WGS sequence"/>
</dbReference>
<comment type="caution">
    <text evidence="1">The sequence shown here is derived from an EMBL/GenBank/DDBJ whole genome shotgun (WGS) entry which is preliminary data.</text>
</comment>
<dbReference type="AlphaFoldDB" id="A0AAQ4FMP7"/>
<gene>
    <name evidence="1" type="ORF">V5799_021704</name>
</gene>